<reference evidence="2" key="1">
    <citation type="submission" date="2021-06" db="EMBL/GenBank/DDBJ databases">
        <authorList>
            <person name="Kallberg Y."/>
            <person name="Tangrot J."/>
            <person name="Rosling A."/>
        </authorList>
    </citation>
    <scope>NUCLEOTIDE SEQUENCE</scope>
    <source>
        <strain evidence="2">IN212</strain>
    </source>
</reference>
<protein>
    <submittedName>
        <fullName evidence="2">14805_t:CDS:1</fullName>
    </submittedName>
</protein>
<organism evidence="2 3">
    <name type="scientific">Racocetra fulgida</name>
    <dbReference type="NCBI Taxonomy" id="60492"/>
    <lineage>
        <taxon>Eukaryota</taxon>
        <taxon>Fungi</taxon>
        <taxon>Fungi incertae sedis</taxon>
        <taxon>Mucoromycota</taxon>
        <taxon>Glomeromycotina</taxon>
        <taxon>Glomeromycetes</taxon>
        <taxon>Diversisporales</taxon>
        <taxon>Gigasporaceae</taxon>
        <taxon>Racocetra</taxon>
    </lineage>
</organism>
<comment type="caution">
    <text evidence="2">The sequence shown here is derived from an EMBL/GenBank/DDBJ whole genome shotgun (WGS) entry which is preliminary data.</text>
</comment>
<sequence length="41" mass="4585">ITYPTLGGHYKDANKKDPGQKSKVLLHPDCNVSTEAEIRFL</sequence>
<gene>
    <name evidence="2" type="ORF">RFULGI_LOCUS18033</name>
</gene>
<dbReference type="Proteomes" id="UP000789396">
    <property type="component" value="Unassembled WGS sequence"/>
</dbReference>
<evidence type="ECO:0000256" key="1">
    <source>
        <dbReference type="SAM" id="MobiDB-lite"/>
    </source>
</evidence>
<feature type="region of interest" description="Disordered" evidence="1">
    <location>
        <begin position="1"/>
        <end position="22"/>
    </location>
</feature>
<dbReference type="AlphaFoldDB" id="A0A9N9K1B7"/>
<evidence type="ECO:0000313" key="2">
    <source>
        <dbReference type="EMBL" id="CAG8803995.1"/>
    </source>
</evidence>
<feature type="non-terminal residue" evidence="2">
    <location>
        <position position="41"/>
    </location>
</feature>
<accession>A0A9N9K1B7</accession>
<name>A0A9N9K1B7_9GLOM</name>
<proteinExistence type="predicted"/>
<dbReference type="EMBL" id="CAJVPZ010075590">
    <property type="protein sequence ID" value="CAG8803995.1"/>
    <property type="molecule type" value="Genomic_DNA"/>
</dbReference>
<evidence type="ECO:0000313" key="3">
    <source>
        <dbReference type="Proteomes" id="UP000789396"/>
    </source>
</evidence>
<keyword evidence="3" id="KW-1185">Reference proteome</keyword>
<feature type="non-terminal residue" evidence="2">
    <location>
        <position position="1"/>
    </location>
</feature>
<feature type="compositionally biased region" description="Basic and acidic residues" evidence="1">
    <location>
        <begin position="9"/>
        <end position="20"/>
    </location>
</feature>